<feature type="domain" description="Bacterioopsin transcriptional activator GAF and HTH associated" evidence="4">
    <location>
        <begin position="3"/>
        <end position="129"/>
    </location>
</feature>
<protein>
    <submittedName>
        <fullName evidence="5">Helix-turn-helix domain-containing protein</fullName>
    </submittedName>
</protein>
<evidence type="ECO:0000313" key="5">
    <source>
        <dbReference type="EMBL" id="QSW98412.1"/>
    </source>
</evidence>
<accession>A0A8A2VDE5</accession>
<organism evidence="5 6">
    <name type="scientific">Haloterrigena alkaliphila</name>
    <dbReference type="NCBI Taxonomy" id="2816475"/>
    <lineage>
        <taxon>Archaea</taxon>
        <taxon>Methanobacteriati</taxon>
        <taxon>Methanobacteriota</taxon>
        <taxon>Stenosarchaea group</taxon>
        <taxon>Halobacteria</taxon>
        <taxon>Halobacteriales</taxon>
        <taxon>Natrialbaceae</taxon>
        <taxon>Haloterrigena</taxon>
    </lineage>
</organism>
<dbReference type="GeneID" id="63188345"/>
<dbReference type="Pfam" id="PF15915">
    <property type="entry name" value="BAT"/>
    <property type="match status" value="1"/>
</dbReference>
<gene>
    <name evidence="5" type="ORF">J0X25_13530</name>
</gene>
<sequence length="222" mass="25212">MSVILEFTIAAENFRLGRVLSGLSEMEFELERIVPTGHMVMPFVWVTGKNHAAFEEHVRTDPAVKELLVLDDLDGSGLYRIEWNDSPTDLIEAIAAAEASILQARGNDDWVFRLRFNDHDALSRFHDDVLEREMPIHVDRTYTLSEAPDRGHRFDLTPEQREALLLALRQGYFATPREGSLEELTDELGITRQALSNRLRRANEKVLRGALLASDTDVDDTP</sequence>
<dbReference type="Pfam" id="PF04967">
    <property type="entry name" value="HTH_10"/>
    <property type="match status" value="1"/>
</dbReference>
<keyword evidence="2" id="KW-0804">Transcription</keyword>
<name>A0A8A2VDE5_9EURY</name>
<reference evidence="5 6" key="1">
    <citation type="submission" date="2021-03" db="EMBL/GenBank/DDBJ databases">
        <title>Haloterrigena longa sp. nov. and Haloterrigena limicola sp. nov., extremely halophilic archaea isolated from a salt lake.</title>
        <authorList>
            <person name="Henglin C."/>
        </authorList>
    </citation>
    <scope>NUCLEOTIDE SEQUENCE [LARGE SCALE GENOMIC DNA]</scope>
    <source>
        <strain evidence="5 6">KZCA68</strain>
    </source>
</reference>
<dbReference type="SUPFAM" id="SSF88659">
    <property type="entry name" value="Sigma3 and sigma4 domains of RNA polymerase sigma factors"/>
    <property type="match status" value="1"/>
</dbReference>
<dbReference type="EMBL" id="CP071462">
    <property type="protein sequence ID" value="QSW98412.1"/>
    <property type="molecule type" value="Genomic_DNA"/>
</dbReference>
<dbReference type="RefSeq" id="WP_207288021.1">
    <property type="nucleotide sequence ID" value="NZ_CP071462.1"/>
</dbReference>
<evidence type="ECO:0000256" key="2">
    <source>
        <dbReference type="ARBA" id="ARBA00023163"/>
    </source>
</evidence>
<evidence type="ECO:0000256" key="1">
    <source>
        <dbReference type="ARBA" id="ARBA00023015"/>
    </source>
</evidence>
<keyword evidence="1" id="KW-0805">Transcription regulation</keyword>
<feature type="domain" description="HTH bat-type" evidence="3">
    <location>
        <begin position="156"/>
        <end position="207"/>
    </location>
</feature>
<evidence type="ECO:0000259" key="4">
    <source>
        <dbReference type="Pfam" id="PF15915"/>
    </source>
</evidence>
<dbReference type="InterPro" id="IPR013324">
    <property type="entry name" value="RNA_pol_sigma_r3/r4-like"/>
</dbReference>
<evidence type="ECO:0000259" key="3">
    <source>
        <dbReference type="Pfam" id="PF04967"/>
    </source>
</evidence>
<evidence type="ECO:0000313" key="6">
    <source>
        <dbReference type="Proteomes" id="UP000663203"/>
    </source>
</evidence>
<proteinExistence type="predicted"/>
<dbReference type="Proteomes" id="UP000663203">
    <property type="component" value="Chromosome"/>
</dbReference>
<dbReference type="InterPro" id="IPR031803">
    <property type="entry name" value="BAT_GAF/HTH-assoc"/>
</dbReference>
<dbReference type="InterPro" id="IPR007050">
    <property type="entry name" value="HTH_bacterioopsin"/>
</dbReference>
<dbReference type="PANTHER" id="PTHR34236:SF1">
    <property type="entry name" value="DIMETHYL SULFOXIDE REDUCTASE TRANSCRIPTIONAL ACTIVATOR"/>
    <property type="match status" value="1"/>
</dbReference>
<dbReference type="KEGG" id="hakz:J0X25_13530"/>
<keyword evidence="6" id="KW-1185">Reference proteome</keyword>
<dbReference type="PANTHER" id="PTHR34236">
    <property type="entry name" value="DIMETHYL SULFOXIDE REDUCTASE TRANSCRIPTIONAL ACTIVATOR"/>
    <property type="match status" value="1"/>
</dbReference>
<dbReference type="AlphaFoldDB" id="A0A8A2VDE5"/>